<sequence length="392" mass="42859">MSNHTVVVLGGSFAGLGVSHNLLRHVIPQLPNSSNYRLILVSPSDHFYFKIAAPRMAPREDLIAFDQIMQPFTESLSKYSQFEFVQAYARAVDPATRDIIVEHVHGEKNTTTLHYDTLIVATGASSKSPLWSPAVPKEQTEAALREFRDKVKSAQKIIIAGGGAVGVELAGELGFDYGKHKDIVLYSGTDSLLSRVRSDVGKRAEKYLQQMGVTVVHNIKILSSDTDIEGKEALHLSDGSLSIADLFIDARGSKLNNDFLPPSWLNERGAVAVDEHQRVQAAGPGARVYAVGDIASNSRGSAMEIQFALPPLISVIEYDLSNGKSGAQPTWTGPTAQTMLVPVGRKKAVGVMFNYWLPSIMVNMIKGKTFFANQVPDYVTGEKWAKRKVYKS</sequence>
<dbReference type="Gene3D" id="3.50.50.100">
    <property type="match status" value="1"/>
</dbReference>
<dbReference type="PANTHER" id="PTHR43735">
    <property type="entry name" value="APOPTOSIS-INDUCING FACTOR 1"/>
    <property type="match status" value="1"/>
</dbReference>
<protein>
    <recommendedName>
        <fullName evidence="1">FAD/NAD(P)-binding domain-containing protein</fullName>
    </recommendedName>
</protein>
<evidence type="ECO:0000259" key="1">
    <source>
        <dbReference type="Pfam" id="PF07992"/>
    </source>
</evidence>
<dbReference type="PRINTS" id="PR00411">
    <property type="entry name" value="PNDRDTASEI"/>
</dbReference>
<organism evidence="2 3">
    <name type="scientific">Macrophomina phaseolina</name>
    <dbReference type="NCBI Taxonomy" id="35725"/>
    <lineage>
        <taxon>Eukaryota</taxon>
        <taxon>Fungi</taxon>
        <taxon>Dikarya</taxon>
        <taxon>Ascomycota</taxon>
        <taxon>Pezizomycotina</taxon>
        <taxon>Dothideomycetes</taxon>
        <taxon>Dothideomycetes incertae sedis</taxon>
        <taxon>Botryosphaeriales</taxon>
        <taxon>Botryosphaeriaceae</taxon>
        <taxon>Macrophomina</taxon>
    </lineage>
</organism>
<comment type="caution">
    <text evidence="2">The sequence shown here is derived from an EMBL/GenBank/DDBJ whole genome shotgun (WGS) entry which is preliminary data.</text>
</comment>
<dbReference type="Proteomes" id="UP000774617">
    <property type="component" value="Unassembled WGS sequence"/>
</dbReference>
<dbReference type="PRINTS" id="PR00368">
    <property type="entry name" value="FADPNR"/>
</dbReference>
<feature type="domain" description="FAD/NAD(P)-binding" evidence="1">
    <location>
        <begin position="5"/>
        <end position="302"/>
    </location>
</feature>
<dbReference type="InterPro" id="IPR036188">
    <property type="entry name" value="FAD/NAD-bd_sf"/>
</dbReference>
<accession>A0ABQ8GVX3</accession>
<gene>
    <name evidence="2" type="ORF">B0J12DRAFT_643138</name>
</gene>
<name>A0ABQ8GVX3_9PEZI</name>
<dbReference type="Pfam" id="PF07992">
    <property type="entry name" value="Pyr_redox_2"/>
    <property type="match status" value="1"/>
</dbReference>
<dbReference type="InterPro" id="IPR023753">
    <property type="entry name" value="FAD/NAD-binding_dom"/>
</dbReference>
<reference evidence="2 3" key="1">
    <citation type="journal article" date="2021" name="Nat. Commun.">
        <title>Genetic determinants of endophytism in the Arabidopsis root mycobiome.</title>
        <authorList>
            <person name="Mesny F."/>
            <person name="Miyauchi S."/>
            <person name="Thiergart T."/>
            <person name="Pickel B."/>
            <person name="Atanasova L."/>
            <person name="Karlsson M."/>
            <person name="Huettel B."/>
            <person name="Barry K.W."/>
            <person name="Haridas S."/>
            <person name="Chen C."/>
            <person name="Bauer D."/>
            <person name="Andreopoulos W."/>
            <person name="Pangilinan J."/>
            <person name="LaButti K."/>
            <person name="Riley R."/>
            <person name="Lipzen A."/>
            <person name="Clum A."/>
            <person name="Drula E."/>
            <person name="Henrissat B."/>
            <person name="Kohler A."/>
            <person name="Grigoriev I.V."/>
            <person name="Martin F.M."/>
            <person name="Hacquard S."/>
        </authorList>
    </citation>
    <scope>NUCLEOTIDE SEQUENCE [LARGE SCALE GENOMIC DNA]</scope>
    <source>
        <strain evidence="2 3">MPI-SDFR-AT-0080</strain>
    </source>
</reference>
<evidence type="ECO:0000313" key="3">
    <source>
        <dbReference type="Proteomes" id="UP000774617"/>
    </source>
</evidence>
<dbReference type="SUPFAM" id="SSF51905">
    <property type="entry name" value="FAD/NAD(P)-binding domain"/>
    <property type="match status" value="1"/>
</dbReference>
<dbReference type="EMBL" id="JAGTJR010000002">
    <property type="protein sequence ID" value="KAH7063542.1"/>
    <property type="molecule type" value="Genomic_DNA"/>
</dbReference>
<keyword evidence="3" id="KW-1185">Reference proteome</keyword>
<dbReference type="PANTHER" id="PTHR43735:SF25">
    <property type="entry name" value="NAD(P)H DEHYDROGENASE 3"/>
    <property type="match status" value="1"/>
</dbReference>
<evidence type="ECO:0000313" key="2">
    <source>
        <dbReference type="EMBL" id="KAH7063542.1"/>
    </source>
</evidence>
<proteinExistence type="predicted"/>